<dbReference type="GO" id="GO:0032259">
    <property type="term" value="P:methylation"/>
    <property type="evidence" value="ECO:0007669"/>
    <property type="project" value="UniProtKB-KW"/>
</dbReference>
<dbReference type="SUPFAM" id="SSF52151">
    <property type="entry name" value="FabD/lysophospholipase-like"/>
    <property type="match status" value="1"/>
</dbReference>
<dbReference type="InterPro" id="IPR016036">
    <property type="entry name" value="Malonyl_transacylase_ACP-bd"/>
</dbReference>
<dbReference type="InterPro" id="IPR029063">
    <property type="entry name" value="SAM-dependent_MTases_sf"/>
</dbReference>
<dbReference type="Gene3D" id="1.10.1200.10">
    <property type="entry name" value="ACP-like"/>
    <property type="match status" value="2"/>
</dbReference>
<comment type="pathway">
    <text evidence="1">Secondary metabolite biosynthesis; terpenoid biosynthesis.</text>
</comment>
<dbReference type="PANTHER" id="PTHR43775:SF21">
    <property type="entry name" value="NON-REDUCING POLYKETIDE SYNTHASE AUSA-RELATED"/>
    <property type="match status" value="1"/>
</dbReference>
<dbReference type="OrthoDB" id="429813at2759"/>
<keyword evidence="4" id="KW-0489">Methyltransferase</keyword>
<dbReference type="Pfam" id="PF00698">
    <property type="entry name" value="Acyl_transf_1"/>
    <property type="match status" value="1"/>
</dbReference>
<dbReference type="InterPro" id="IPR020841">
    <property type="entry name" value="PKS_Beta-ketoAc_synthase_dom"/>
</dbReference>
<dbReference type="PANTHER" id="PTHR43775">
    <property type="entry name" value="FATTY ACID SYNTHASE"/>
    <property type="match status" value="1"/>
</dbReference>
<dbReference type="CDD" id="cd02440">
    <property type="entry name" value="AdoMet_MTases"/>
    <property type="match status" value="1"/>
</dbReference>
<comment type="caution">
    <text evidence="7">Lacks conserved residue(s) required for the propagation of feature annotation.</text>
</comment>
<dbReference type="InterPro" id="IPR014031">
    <property type="entry name" value="Ketoacyl_synth_C"/>
</dbReference>
<keyword evidence="2" id="KW-0596">Phosphopantetheine</keyword>
<dbReference type="Gene3D" id="3.10.129.110">
    <property type="entry name" value="Polyketide synthase dehydratase"/>
    <property type="match status" value="1"/>
</dbReference>
<dbReference type="InterPro" id="IPR050091">
    <property type="entry name" value="PKS_NRPS_Biosynth_Enz"/>
</dbReference>
<dbReference type="SUPFAM" id="SSF53335">
    <property type="entry name" value="S-adenosyl-L-methionine-dependent methyltransferases"/>
    <property type="match status" value="1"/>
</dbReference>
<dbReference type="InterPro" id="IPR016035">
    <property type="entry name" value="Acyl_Trfase/lysoPLipase"/>
</dbReference>
<gene>
    <name evidence="12" type="ORF">POLS_LOCUS1091</name>
</gene>
<organism evidence="12 13">
    <name type="scientific">Penicillium olsonii</name>
    <dbReference type="NCBI Taxonomy" id="99116"/>
    <lineage>
        <taxon>Eukaryota</taxon>
        <taxon>Fungi</taxon>
        <taxon>Dikarya</taxon>
        <taxon>Ascomycota</taxon>
        <taxon>Pezizomycotina</taxon>
        <taxon>Eurotiomycetes</taxon>
        <taxon>Eurotiomycetidae</taxon>
        <taxon>Eurotiales</taxon>
        <taxon>Aspergillaceae</taxon>
        <taxon>Penicillium</taxon>
    </lineage>
</organism>
<proteinExistence type="predicted"/>
<dbReference type="InterPro" id="IPR041068">
    <property type="entry name" value="HTH_51"/>
</dbReference>
<dbReference type="SUPFAM" id="SSF55048">
    <property type="entry name" value="Probable ACP-binding domain of malonyl-CoA ACP transacylase"/>
    <property type="match status" value="1"/>
</dbReference>
<keyword evidence="5" id="KW-0808">Transferase</keyword>
<evidence type="ECO:0000259" key="9">
    <source>
        <dbReference type="PROSITE" id="PS50075"/>
    </source>
</evidence>
<dbReference type="PROSITE" id="PS52019">
    <property type="entry name" value="PKS_MFAS_DH"/>
    <property type="match status" value="1"/>
</dbReference>
<dbReference type="Pfam" id="PF16073">
    <property type="entry name" value="SAT"/>
    <property type="match status" value="1"/>
</dbReference>
<dbReference type="InterPro" id="IPR001227">
    <property type="entry name" value="Ac_transferase_dom_sf"/>
</dbReference>
<dbReference type="Proteomes" id="UP001153618">
    <property type="component" value="Unassembled WGS sequence"/>
</dbReference>
<dbReference type="Gene3D" id="3.40.366.10">
    <property type="entry name" value="Malonyl-Coenzyme A Acyl Carrier Protein, domain 2"/>
    <property type="match status" value="2"/>
</dbReference>
<dbReference type="SUPFAM" id="SSF53901">
    <property type="entry name" value="Thiolase-like"/>
    <property type="match status" value="1"/>
</dbReference>
<dbReference type="GO" id="GO:0004312">
    <property type="term" value="F:fatty acid synthase activity"/>
    <property type="evidence" value="ECO:0007669"/>
    <property type="project" value="TreeGrafter"/>
</dbReference>
<keyword evidence="13" id="KW-1185">Reference proteome</keyword>
<evidence type="ECO:0000256" key="2">
    <source>
        <dbReference type="ARBA" id="ARBA00022450"/>
    </source>
</evidence>
<dbReference type="InterPro" id="IPR036736">
    <property type="entry name" value="ACP-like_sf"/>
</dbReference>
<dbReference type="InterPro" id="IPR032088">
    <property type="entry name" value="SAT"/>
</dbReference>
<evidence type="ECO:0000256" key="5">
    <source>
        <dbReference type="ARBA" id="ARBA00022679"/>
    </source>
</evidence>
<dbReference type="InterPro" id="IPR042104">
    <property type="entry name" value="PKS_dehydratase_sf"/>
</dbReference>
<feature type="domain" description="Carrier" evidence="9">
    <location>
        <begin position="1585"/>
        <end position="1659"/>
    </location>
</feature>
<evidence type="ECO:0000256" key="7">
    <source>
        <dbReference type="PROSITE-ProRule" id="PRU01363"/>
    </source>
</evidence>
<name>A0A9W4HD95_PENOL</name>
<reference evidence="12" key="1">
    <citation type="submission" date="2021-07" db="EMBL/GenBank/DDBJ databases">
        <authorList>
            <person name="Branca A.L. A."/>
        </authorList>
    </citation>
    <scope>NUCLEOTIDE SEQUENCE</scope>
</reference>
<dbReference type="GO" id="GO:0008168">
    <property type="term" value="F:methyltransferase activity"/>
    <property type="evidence" value="ECO:0007669"/>
    <property type="project" value="UniProtKB-KW"/>
</dbReference>
<dbReference type="CDD" id="cd00833">
    <property type="entry name" value="PKS"/>
    <property type="match status" value="1"/>
</dbReference>
<dbReference type="Pfam" id="PF00109">
    <property type="entry name" value="ketoacyl-synt"/>
    <property type="match status" value="1"/>
</dbReference>
<dbReference type="GO" id="GO:0004315">
    <property type="term" value="F:3-oxoacyl-[acyl-carrier-protein] synthase activity"/>
    <property type="evidence" value="ECO:0007669"/>
    <property type="project" value="InterPro"/>
</dbReference>
<evidence type="ECO:0000313" key="13">
    <source>
        <dbReference type="Proteomes" id="UP001153618"/>
    </source>
</evidence>
<dbReference type="GO" id="GO:0006633">
    <property type="term" value="P:fatty acid biosynthetic process"/>
    <property type="evidence" value="ECO:0007669"/>
    <property type="project" value="InterPro"/>
</dbReference>
<dbReference type="InterPro" id="IPR009081">
    <property type="entry name" value="PP-bd_ACP"/>
</dbReference>
<dbReference type="Gene3D" id="3.40.47.10">
    <property type="match status" value="1"/>
</dbReference>
<evidence type="ECO:0000256" key="1">
    <source>
        <dbReference type="ARBA" id="ARBA00004721"/>
    </source>
</evidence>
<feature type="compositionally biased region" description="Polar residues" evidence="8">
    <location>
        <begin position="431"/>
        <end position="440"/>
    </location>
</feature>
<dbReference type="InterPro" id="IPR018201">
    <property type="entry name" value="Ketoacyl_synth_AS"/>
</dbReference>
<dbReference type="SUPFAM" id="SSF47336">
    <property type="entry name" value="ACP-like"/>
    <property type="match status" value="2"/>
</dbReference>
<feature type="region of interest" description="C-terminal hotdog fold" evidence="7">
    <location>
        <begin position="1408"/>
        <end position="1556"/>
    </location>
</feature>
<dbReference type="SMART" id="SM00825">
    <property type="entry name" value="PKS_KS"/>
    <property type="match status" value="1"/>
</dbReference>
<dbReference type="Gene3D" id="3.30.70.3290">
    <property type="match status" value="1"/>
</dbReference>
<evidence type="ECO:0000256" key="6">
    <source>
        <dbReference type="ARBA" id="ARBA00023268"/>
    </source>
</evidence>
<accession>A0A9W4HD95</accession>
<dbReference type="InterPro" id="IPR014030">
    <property type="entry name" value="Ketoacyl_synth_N"/>
</dbReference>
<feature type="domain" description="PKS/mFAS DH" evidence="11">
    <location>
        <begin position="1256"/>
        <end position="1556"/>
    </location>
</feature>
<dbReference type="InterPro" id="IPR013217">
    <property type="entry name" value="Methyltransf_12"/>
</dbReference>
<evidence type="ECO:0000256" key="4">
    <source>
        <dbReference type="ARBA" id="ARBA00022603"/>
    </source>
</evidence>
<comment type="caution">
    <text evidence="12">The sequence shown here is derived from an EMBL/GenBank/DDBJ whole genome shotgun (WGS) entry which is preliminary data.</text>
</comment>
<feature type="domain" description="Carrier" evidence="9">
    <location>
        <begin position="1683"/>
        <end position="1759"/>
    </location>
</feature>
<dbReference type="InterPro" id="IPR049900">
    <property type="entry name" value="PKS_mFAS_DH"/>
</dbReference>
<evidence type="ECO:0000259" key="10">
    <source>
        <dbReference type="PROSITE" id="PS52004"/>
    </source>
</evidence>
<evidence type="ECO:0000313" key="12">
    <source>
        <dbReference type="EMBL" id="CAG7973468.1"/>
    </source>
</evidence>
<feature type="region of interest" description="Disordered" evidence="8">
    <location>
        <begin position="421"/>
        <end position="440"/>
    </location>
</feature>
<dbReference type="GO" id="GO:0044550">
    <property type="term" value="P:secondary metabolite biosynthetic process"/>
    <property type="evidence" value="ECO:0007669"/>
    <property type="project" value="UniProtKB-ARBA"/>
</dbReference>
<sequence length="2146" mass="233974">MAAPSSSPVLPSIVICGSQTIPPRSQFLEELGHQLRGDPEILGLKLAIIGLPDLCTRLIQELPVLQVNEARYESHLRSLARWITEDDYELVIPENLPNVILAPLTVIIHIVQYFRHLDVVCTDEYGDSHTLIVQSVQRGGFQGLCSGFLTAAALTSSANKAELIANASTAIRLAFCIAAYIDLGETTSLSPDGTRCLIVERGTELGETEANCEIDTIIGSFPQAYISVELNERSLTITVPASDVAPLRKALTDKGARTTLIPIRGRYHTENHSRSLQELMVFCETKTSLQFSRQDKPLAPLRYNTSGTIVTGEEPLHETCLRCLLTERANWHAVMSQSESNLLACKLESPSFLELGISGSLARGLGGVTNLTSIPHSSVNTRTEDPQIFDYPEHSIAVIGAAGRFAGADSLDQLWEIIRSGRSEEGPAPDSRSTTTNNGSLANYMTSVSKFDHEFFGISPREAQYMDPQQRIALQVAYQTVHSSNNFAKSEQPPDANIGCYVGVAGSDYEHNVASHKPTAFSYTGTSRAFVAGRISHHFAWEGPAMTVDTACSSSAVAIHQACKDINLGECKMALAGGVNVISSPVINDFLHAARFLDPTGPCRSFQEGAKGYCRGEGCGFVLLKKLSAAMADGDEIMGVIAGSGSNQCDPASSITVPSSAAQMKLQRKVLSQAGMSPTTVSYVEAHGTGTAKGDPIECQSIRKVFGRSSDDPKLALGTVKANIGHTEAASGVAALLKVLLMLQHKAIPPQPKFSGLNKNIAPLCLDNIDIPVQERVWDAKFRAACVNNYGASGSNAVLLLCESPKRPVQHGHGDTVKRHPLLISSHSTRALHEYCKGLETFLANSQLAASDLAFGLSRRQDRALSHKAAFKFDTVEELREQLSRYILGPHVPKQRQRPVVLVFAGQSRDTVRFSKAAYEGSSLLRYHLNQCDELLRSLGRRSMLPEIFSSEPIEDIVLLHSIIFSLQYSCAAAWLDSGLPVERVIGQSIGQLTAMCIAGVVTLSDALKLIVGRASLIQNKWGPEKGSMLAVDIDRQGAKALAAAHDVEIACFNGPSRHVLVGTEAAIQDVEASTGCRVQRVRTTNGYHSALMDCLMDDYLQLAQSITYASPRVPIETCSEGSGWSEFTPELVAQHSRGPVFVWDAIERIERDLGECVWIEGGSFSSGVSLVKSALDAASRAGHSFHGAQLGNSNPLDHLADMTVKLWDEGINVSFWLYHHSERHRYSPLALPGYQFDETDHWVSYLDKGTSKSAHGLVEQPLISLAQHPARSSARFEFVINQCHAQYVEMLQSRQVLGERLFPVAFYLELASQAVLQLSFAGIPLANSLQWQNIRLHAPLGCRIPESLHLRFEKSSSDGWEFGIFSSEGSEETTHCTASLSSPNVAHAMSKAAQYSCFEDVLSNPEAAAVQGHLVYKLLGQVAEYNIDFRGIKSLAIAGLEAAAVVEVPLAARNRPRPLGCHPAHIDQFFLVAEIHALALESCGPSDAYLCREVGMVSDYPHTVVTQGSWKVYTRCTRKCDSELVCDTFIFDMNESLVMTISNAIYVKVPLSTLRSIFDRAKGIITPEPTDEDKCDDNSTDEGPDLYEATAELIYETTGIPPERLSSLTSITAAGVDSLAVTELESRIREVFNVEIRVDLSDSEYTFGQLCGEIQSCRVKCNDIAIQFTPTSGTSSSSYERQIPNDTFTALIPILGQYLSTASTLHAESELKSMGLDSLVSIELEASLQEAFGVRIDLMGQSDSLTVGDLAALLLPSGEENSASVASRGGLSGPFLGNQAVELFGHVRHEVGSCARLSGFEGFYETVYPRQTELVLTYVIEALSALGCNLQSLEAGQEVPAIEHMPRHSKVVSHFWKFAEESGLVVRSAAGFLRTSKTVHLSPSSTLYPEMLRDFPQYKAETQLLSCTGPRLADCLSGQADPLHLLFGSPQGVQLMQDVYKNTPMFKMGTLMLGRFLTQILPHAGQSRVPITLLEIGAGTGGTTEYILEQLTACGIPFQYTFTDISPALVARARKTFAKYPNIEYTTLDIENLPDTANQTYDVIISSNCIHATKDLTQSCHNCYKLLNAGGIVCLLELTRDLWWLDCVFGLLEGWWLFDDKREHVLASESFWKETLLAAGFGHVDWSNDSSRESDAFRLIVAQKD</sequence>
<dbReference type="PROSITE" id="PS52004">
    <property type="entry name" value="KS3_2"/>
    <property type="match status" value="1"/>
</dbReference>
<protein>
    <submittedName>
        <fullName evidence="12">Uncharacterized protein</fullName>
    </submittedName>
</protein>
<feature type="domain" description="Ketosynthase family 3 (KS3)" evidence="10">
    <location>
        <begin position="393"/>
        <end position="803"/>
    </location>
</feature>
<dbReference type="Pfam" id="PF08242">
    <property type="entry name" value="Methyltransf_12"/>
    <property type="match status" value="1"/>
</dbReference>
<dbReference type="Pfam" id="PF18558">
    <property type="entry name" value="HTH_51"/>
    <property type="match status" value="1"/>
</dbReference>
<keyword evidence="3" id="KW-0597">Phosphoprotein</keyword>
<evidence type="ECO:0000256" key="8">
    <source>
        <dbReference type="SAM" id="MobiDB-lite"/>
    </source>
</evidence>
<feature type="region of interest" description="N-terminal hotdog fold" evidence="7">
    <location>
        <begin position="1256"/>
        <end position="1388"/>
    </location>
</feature>
<dbReference type="Gene3D" id="3.40.50.150">
    <property type="entry name" value="Vaccinia Virus protein VP39"/>
    <property type="match status" value="1"/>
</dbReference>
<dbReference type="PROSITE" id="PS00606">
    <property type="entry name" value="KS3_1"/>
    <property type="match status" value="1"/>
</dbReference>
<dbReference type="SMART" id="SM00827">
    <property type="entry name" value="PKS_AT"/>
    <property type="match status" value="1"/>
</dbReference>
<dbReference type="InterPro" id="IPR016039">
    <property type="entry name" value="Thiolase-like"/>
</dbReference>
<dbReference type="PROSITE" id="PS50075">
    <property type="entry name" value="CARRIER"/>
    <property type="match status" value="2"/>
</dbReference>
<dbReference type="EMBL" id="CAJVOS010000009">
    <property type="protein sequence ID" value="CAG7973468.1"/>
    <property type="molecule type" value="Genomic_DNA"/>
</dbReference>
<dbReference type="InterPro" id="IPR014043">
    <property type="entry name" value="Acyl_transferase_dom"/>
</dbReference>
<dbReference type="Pfam" id="PF02801">
    <property type="entry name" value="Ketoacyl-synt_C"/>
    <property type="match status" value="1"/>
</dbReference>
<keyword evidence="6" id="KW-0511">Multifunctional enzyme</keyword>
<evidence type="ECO:0000259" key="11">
    <source>
        <dbReference type="PROSITE" id="PS52019"/>
    </source>
</evidence>
<evidence type="ECO:0000256" key="3">
    <source>
        <dbReference type="ARBA" id="ARBA00022553"/>
    </source>
</evidence>
<dbReference type="Pfam" id="PF00550">
    <property type="entry name" value="PP-binding"/>
    <property type="match status" value="2"/>
</dbReference>